<feature type="region of interest" description="Disordered" evidence="1">
    <location>
        <begin position="1"/>
        <end position="40"/>
    </location>
</feature>
<proteinExistence type="predicted"/>
<feature type="compositionally biased region" description="Polar residues" evidence="1">
    <location>
        <begin position="202"/>
        <end position="220"/>
    </location>
</feature>
<feature type="region of interest" description="Disordered" evidence="1">
    <location>
        <begin position="117"/>
        <end position="161"/>
    </location>
</feature>
<feature type="compositionally biased region" description="Basic residues" evidence="1">
    <location>
        <begin position="1"/>
        <end position="12"/>
    </location>
</feature>
<dbReference type="EMBL" id="BPVZ01000413">
    <property type="protein sequence ID" value="GKV50941.1"/>
    <property type="molecule type" value="Genomic_DNA"/>
</dbReference>
<feature type="compositionally biased region" description="Polar residues" evidence="1">
    <location>
        <begin position="147"/>
        <end position="161"/>
    </location>
</feature>
<gene>
    <name evidence="2" type="ORF">SLEP1_g57618</name>
</gene>
<organism evidence="2 3">
    <name type="scientific">Rubroshorea leprosula</name>
    <dbReference type="NCBI Taxonomy" id="152421"/>
    <lineage>
        <taxon>Eukaryota</taxon>
        <taxon>Viridiplantae</taxon>
        <taxon>Streptophyta</taxon>
        <taxon>Embryophyta</taxon>
        <taxon>Tracheophyta</taxon>
        <taxon>Spermatophyta</taxon>
        <taxon>Magnoliopsida</taxon>
        <taxon>eudicotyledons</taxon>
        <taxon>Gunneridae</taxon>
        <taxon>Pentapetalae</taxon>
        <taxon>rosids</taxon>
        <taxon>malvids</taxon>
        <taxon>Malvales</taxon>
        <taxon>Dipterocarpaceae</taxon>
        <taxon>Rubroshorea</taxon>
    </lineage>
</organism>
<comment type="caution">
    <text evidence="2">The sequence shown here is derived from an EMBL/GenBank/DDBJ whole genome shotgun (WGS) entry which is preliminary data.</text>
</comment>
<dbReference type="AlphaFoldDB" id="A0AAV5MLZ2"/>
<protein>
    <submittedName>
        <fullName evidence="2">Uncharacterized protein</fullName>
    </submittedName>
</protein>
<keyword evidence="3" id="KW-1185">Reference proteome</keyword>
<feature type="compositionally biased region" description="Acidic residues" evidence="1">
    <location>
        <begin position="126"/>
        <end position="143"/>
    </location>
</feature>
<reference evidence="2 3" key="1">
    <citation type="journal article" date="2021" name="Commun. Biol.">
        <title>The genome of Shorea leprosula (Dipterocarpaceae) highlights the ecological relevance of drought in aseasonal tropical rainforests.</title>
        <authorList>
            <person name="Ng K.K.S."/>
            <person name="Kobayashi M.J."/>
            <person name="Fawcett J.A."/>
            <person name="Hatakeyama M."/>
            <person name="Paape T."/>
            <person name="Ng C.H."/>
            <person name="Ang C.C."/>
            <person name="Tnah L.H."/>
            <person name="Lee C.T."/>
            <person name="Nishiyama T."/>
            <person name="Sese J."/>
            <person name="O'Brien M.J."/>
            <person name="Copetti D."/>
            <person name="Mohd Noor M.I."/>
            <person name="Ong R.C."/>
            <person name="Putra M."/>
            <person name="Sireger I.Z."/>
            <person name="Indrioko S."/>
            <person name="Kosugi Y."/>
            <person name="Izuno A."/>
            <person name="Isagi Y."/>
            <person name="Lee S.L."/>
            <person name="Shimizu K.K."/>
        </authorList>
    </citation>
    <scope>NUCLEOTIDE SEQUENCE [LARGE SCALE GENOMIC DNA]</scope>
    <source>
        <strain evidence="2">214</strain>
    </source>
</reference>
<evidence type="ECO:0000313" key="2">
    <source>
        <dbReference type="EMBL" id="GKV50941.1"/>
    </source>
</evidence>
<sequence length="220" mass="24581">MVRSKRVVKKARGQAASTFGRRRRAGQSPEDSGESTNTEQRRINLGHHIMRQMVYYKGRSTLALVYGTLITLLMENAGVDLRGMESRDLHSHELLNESSLNKMGYVFSARTNSWEMKQKMRRGGQDDEGEGFDDEEHAEETEEAGPSQATSSRVPQRFTTQRGMQLILKRLARIESKLDDHIRNCQMATPIGPQGTRGDPSTAGTSSGQQPTDPFSNPKA</sequence>
<evidence type="ECO:0000256" key="1">
    <source>
        <dbReference type="SAM" id="MobiDB-lite"/>
    </source>
</evidence>
<dbReference type="Proteomes" id="UP001054252">
    <property type="component" value="Unassembled WGS sequence"/>
</dbReference>
<evidence type="ECO:0000313" key="3">
    <source>
        <dbReference type="Proteomes" id="UP001054252"/>
    </source>
</evidence>
<name>A0AAV5MLZ2_9ROSI</name>
<feature type="region of interest" description="Disordered" evidence="1">
    <location>
        <begin position="184"/>
        <end position="220"/>
    </location>
</feature>
<accession>A0AAV5MLZ2</accession>